<evidence type="ECO:0000259" key="1">
    <source>
        <dbReference type="Pfam" id="PF01738"/>
    </source>
</evidence>
<dbReference type="InterPro" id="IPR051049">
    <property type="entry name" value="Dienelactone_hydrolase-like"/>
</dbReference>
<dbReference type="GO" id="GO:0016787">
    <property type="term" value="F:hydrolase activity"/>
    <property type="evidence" value="ECO:0007669"/>
    <property type="project" value="InterPro"/>
</dbReference>
<organism evidence="2 3">
    <name type="scientific">Geodia barretti</name>
    <name type="common">Barrett's horny sponge</name>
    <dbReference type="NCBI Taxonomy" id="519541"/>
    <lineage>
        <taxon>Eukaryota</taxon>
        <taxon>Metazoa</taxon>
        <taxon>Porifera</taxon>
        <taxon>Demospongiae</taxon>
        <taxon>Heteroscleromorpha</taxon>
        <taxon>Tetractinellida</taxon>
        <taxon>Astrophorina</taxon>
        <taxon>Geodiidae</taxon>
        <taxon>Geodia</taxon>
    </lineage>
</organism>
<dbReference type="PANTHER" id="PTHR46623">
    <property type="entry name" value="CARBOXYMETHYLENEBUTENOLIDASE-RELATED"/>
    <property type="match status" value="1"/>
</dbReference>
<sequence length="244" mass="26870">MPSFWENLRFAGDREFDDLHGYQGLDMVAYVSHPAPSEGVSWPAVIVIQEAFGVNDHVQKFFHREHPNPKLGYTPEDFDLAINRYMAALRDDELVQDVNATISFIQKEYQRTVGQKVGIVGYCVGGRITYLAATSCPGLDAAVAYYPGRVMVPFGDDNPAPIDLTGNIKIPLMGNFGDQDANPTPDDVTAIEARLDAAGVSYDFKMYAGAGHGFNCDDRDSYDAAASEDAWARTLGFFDQHLKS</sequence>
<keyword evidence="3" id="KW-1185">Reference proteome</keyword>
<dbReference type="InterPro" id="IPR002925">
    <property type="entry name" value="Dienelactn_hydro"/>
</dbReference>
<dbReference type="AlphaFoldDB" id="A0AA35SFA4"/>
<accession>A0AA35SFA4</accession>
<protein>
    <submittedName>
        <fullName evidence="2">Carboxymethylenebutenolidase</fullName>
    </submittedName>
</protein>
<dbReference type="SUPFAM" id="SSF53474">
    <property type="entry name" value="alpha/beta-Hydrolases"/>
    <property type="match status" value="1"/>
</dbReference>
<dbReference type="Gene3D" id="3.40.50.1820">
    <property type="entry name" value="alpha/beta hydrolase"/>
    <property type="match status" value="1"/>
</dbReference>
<feature type="domain" description="Dienelactone hydrolase" evidence="1">
    <location>
        <begin position="84"/>
        <end position="241"/>
    </location>
</feature>
<name>A0AA35SFA4_GEOBA</name>
<proteinExistence type="predicted"/>
<dbReference type="EMBL" id="CASHTH010002317">
    <property type="protein sequence ID" value="CAI8028098.1"/>
    <property type="molecule type" value="Genomic_DNA"/>
</dbReference>
<reference evidence="2" key="1">
    <citation type="submission" date="2023-03" db="EMBL/GenBank/DDBJ databases">
        <authorList>
            <person name="Steffen K."/>
            <person name="Cardenas P."/>
        </authorList>
    </citation>
    <scope>NUCLEOTIDE SEQUENCE</scope>
</reference>
<evidence type="ECO:0000313" key="3">
    <source>
        <dbReference type="Proteomes" id="UP001174909"/>
    </source>
</evidence>
<comment type="caution">
    <text evidence="2">The sequence shown here is derived from an EMBL/GenBank/DDBJ whole genome shotgun (WGS) entry which is preliminary data.</text>
</comment>
<evidence type="ECO:0000313" key="2">
    <source>
        <dbReference type="EMBL" id="CAI8028098.1"/>
    </source>
</evidence>
<dbReference type="Pfam" id="PF01738">
    <property type="entry name" value="DLH"/>
    <property type="match status" value="1"/>
</dbReference>
<dbReference type="InterPro" id="IPR029058">
    <property type="entry name" value="AB_hydrolase_fold"/>
</dbReference>
<dbReference type="Proteomes" id="UP001174909">
    <property type="component" value="Unassembled WGS sequence"/>
</dbReference>
<dbReference type="PANTHER" id="PTHR46623:SF6">
    <property type="entry name" value="ALPHA_BETA-HYDROLASES SUPERFAMILY PROTEIN"/>
    <property type="match status" value="1"/>
</dbReference>
<gene>
    <name evidence="2" type="ORF">GBAR_LOCUS16018</name>
</gene>